<evidence type="ECO:0000313" key="3">
    <source>
        <dbReference type="Proteomes" id="UP000298652"/>
    </source>
</evidence>
<sequence>MSKVMGSIPLTIIVFFLPFSRGHARRKRAERELGRAKLASRCWAE</sequence>
<name>A0A4U6TEG8_SETVI</name>
<evidence type="ECO:0000256" key="1">
    <source>
        <dbReference type="SAM" id="SignalP"/>
    </source>
</evidence>
<dbReference type="EMBL" id="CM016559">
    <property type="protein sequence ID" value="TKW00588.1"/>
    <property type="molecule type" value="Genomic_DNA"/>
</dbReference>
<organism evidence="2 3">
    <name type="scientific">Setaria viridis</name>
    <name type="common">Green bristlegrass</name>
    <name type="synonym">Setaria italica subsp. viridis</name>
    <dbReference type="NCBI Taxonomy" id="4556"/>
    <lineage>
        <taxon>Eukaryota</taxon>
        <taxon>Viridiplantae</taxon>
        <taxon>Streptophyta</taxon>
        <taxon>Embryophyta</taxon>
        <taxon>Tracheophyta</taxon>
        <taxon>Spermatophyta</taxon>
        <taxon>Magnoliopsida</taxon>
        <taxon>Liliopsida</taxon>
        <taxon>Poales</taxon>
        <taxon>Poaceae</taxon>
        <taxon>PACMAD clade</taxon>
        <taxon>Panicoideae</taxon>
        <taxon>Panicodae</taxon>
        <taxon>Paniceae</taxon>
        <taxon>Cenchrinae</taxon>
        <taxon>Setaria</taxon>
    </lineage>
</organism>
<dbReference type="Gramene" id="TKW00588">
    <property type="protein sequence ID" value="TKW00588"/>
    <property type="gene ID" value="SEVIR_8G119950v2"/>
</dbReference>
<accession>A0A4U6TEG8</accession>
<gene>
    <name evidence="2" type="ORF">SEVIR_8G119950v2</name>
</gene>
<feature type="signal peptide" evidence="1">
    <location>
        <begin position="1"/>
        <end position="24"/>
    </location>
</feature>
<proteinExistence type="predicted"/>
<keyword evidence="1" id="KW-0732">Signal</keyword>
<feature type="chain" id="PRO_5020453503" evidence="1">
    <location>
        <begin position="25"/>
        <end position="45"/>
    </location>
</feature>
<protein>
    <submittedName>
        <fullName evidence="2">Uncharacterized protein</fullName>
    </submittedName>
</protein>
<keyword evidence="3" id="KW-1185">Reference proteome</keyword>
<dbReference type="Proteomes" id="UP000298652">
    <property type="component" value="Chromosome 8"/>
</dbReference>
<dbReference type="AlphaFoldDB" id="A0A4U6TEG8"/>
<evidence type="ECO:0000313" key="2">
    <source>
        <dbReference type="EMBL" id="TKW00588.1"/>
    </source>
</evidence>
<reference evidence="2" key="1">
    <citation type="submission" date="2019-03" db="EMBL/GenBank/DDBJ databases">
        <title>WGS assembly of Setaria viridis.</title>
        <authorList>
            <person name="Huang P."/>
            <person name="Jenkins J."/>
            <person name="Grimwood J."/>
            <person name="Barry K."/>
            <person name="Healey A."/>
            <person name="Mamidi S."/>
            <person name="Sreedasyam A."/>
            <person name="Shu S."/>
            <person name="Feldman M."/>
            <person name="Wu J."/>
            <person name="Yu Y."/>
            <person name="Chen C."/>
            <person name="Johnson J."/>
            <person name="Rokhsar D."/>
            <person name="Baxter I."/>
            <person name="Schmutz J."/>
            <person name="Brutnell T."/>
            <person name="Kellogg E."/>
        </authorList>
    </citation>
    <scope>NUCLEOTIDE SEQUENCE [LARGE SCALE GENOMIC DNA]</scope>
</reference>